<dbReference type="InterPro" id="IPR000792">
    <property type="entry name" value="Tscrpt_reg_LuxR_C"/>
</dbReference>
<dbReference type="EMBL" id="JBEYXV010000001">
    <property type="protein sequence ID" value="MEU6819061.1"/>
    <property type="molecule type" value="Genomic_DNA"/>
</dbReference>
<keyword evidence="1" id="KW-0597">Phosphoprotein</keyword>
<evidence type="ECO:0000313" key="9">
    <source>
        <dbReference type="Proteomes" id="UP001551176"/>
    </source>
</evidence>
<dbReference type="Proteomes" id="UP001551176">
    <property type="component" value="Unassembled WGS sequence"/>
</dbReference>
<gene>
    <name evidence="8" type="ORF">ABZ921_00430</name>
</gene>
<proteinExistence type="predicted"/>
<dbReference type="SMART" id="SM00448">
    <property type="entry name" value="REC"/>
    <property type="match status" value="1"/>
</dbReference>
<dbReference type="CDD" id="cd06170">
    <property type="entry name" value="LuxR_C_like"/>
    <property type="match status" value="1"/>
</dbReference>
<evidence type="ECO:0000256" key="3">
    <source>
        <dbReference type="ARBA" id="ARBA00023125"/>
    </source>
</evidence>
<dbReference type="InterPro" id="IPR058245">
    <property type="entry name" value="NreC/VraR/RcsB-like_REC"/>
</dbReference>
<protein>
    <submittedName>
        <fullName evidence="8">Response regulator transcription factor</fullName>
    </submittedName>
</protein>
<dbReference type="RefSeq" id="WP_359342907.1">
    <property type="nucleotide sequence ID" value="NZ_JBEYXV010000001.1"/>
</dbReference>
<evidence type="ECO:0000259" key="6">
    <source>
        <dbReference type="PROSITE" id="PS50043"/>
    </source>
</evidence>
<keyword evidence="4" id="KW-0804">Transcription</keyword>
<evidence type="ECO:0000256" key="2">
    <source>
        <dbReference type="ARBA" id="ARBA00023015"/>
    </source>
</evidence>
<dbReference type="InterPro" id="IPR001789">
    <property type="entry name" value="Sig_transdc_resp-reg_receiver"/>
</dbReference>
<dbReference type="PANTHER" id="PTHR43214">
    <property type="entry name" value="TWO-COMPONENT RESPONSE REGULATOR"/>
    <property type="match status" value="1"/>
</dbReference>
<comment type="caution">
    <text evidence="5">Lacks conserved residue(s) required for the propagation of feature annotation.</text>
</comment>
<dbReference type="PRINTS" id="PR00038">
    <property type="entry name" value="HTHLUXR"/>
</dbReference>
<dbReference type="Gene3D" id="3.40.50.2300">
    <property type="match status" value="1"/>
</dbReference>
<keyword evidence="3" id="KW-0238">DNA-binding</keyword>
<reference evidence="8 9" key="1">
    <citation type="submission" date="2024-06" db="EMBL/GenBank/DDBJ databases">
        <title>The Natural Products Discovery Center: Release of the First 8490 Sequenced Strains for Exploring Actinobacteria Biosynthetic Diversity.</title>
        <authorList>
            <person name="Kalkreuter E."/>
            <person name="Kautsar S.A."/>
            <person name="Yang D."/>
            <person name="Bader C.D."/>
            <person name="Teijaro C.N."/>
            <person name="Fluegel L."/>
            <person name="Davis C.M."/>
            <person name="Simpson J.R."/>
            <person name="Lauterbach L."/>
            <person name="Steele A.D."/>
            <person name="Gui C."/>
            <person name="Meng S."/>
            <person name="Li G."/>
            <person name="Viehrig K."/>
            <person name="Ye F."/>
            <person name="Su P."/>
            <person name="Kiefer A.F."/>
            <person name="Nichols A."/>
            <person name="Cepeda A.J."/>
            <person name="Yan W."/>
            <person name="Fan B."/>
            <person name="Jiang Y."/>
            <person name="Adhikari A."/>
            <person name="Zheng C.-J."/>
            <person name="Schuster L."/>
            <person name="Cowan T.M."/>
            <person name="Smanski M.J."/>
            <person name="Chevrette M.G."/>
            <person name="De Carvalho L.P.S."/>
            <person name="Shen B."/>
        </authorList>
    </citation>
    <scope>NUCLEOTIDE SEQUENCE [LARGE SCALE GENOMIC DNA]</scope>
    <source>
        <strain evidence="8 9">NPDC046838</strain>
    </source>
</reference>
<feature type="domain" description="Response regulatory" evidence="7">
    <location>
        <begin position="4"/>
        <end position="122"/>
    </location>
</feature>
<dbReference type="InterPro" id="IPR039420">
    <property type="entry name" value="WalR-like"/>
</dbReference>
<dbReference type="SMART" id="SM00421">
    <property type="entry name" value="HTH_LUXR"/>
    <property type="match status" value="1"/>
</dbReference>
<dbReference type="PANTHER" id="PTHR43214:SF24">
    <property type="entry name" value="TRANSCRIPTIONAL REGULATORY PROTEIN NARL-RELATED"/>
    <property type="match status" value="1"/>
</dbReference>
<name>A0ABV3BDK0_9ACTN</name>
<dbReference type="Pfam" id="PF00196">
    <property type="entry name" value="GerE"/>
    <property type="match status" value="1"/>
</dbReference>
<dbReference type="Pfam" id="PF00072">
    <property type="entry name" value="Response_reg"/>
    <property type="match status" value="1"/>
</dbReference>
<evidence type="ECO:0000256" key="1">
    <source>
        <dbReference type="ARBA" id="ARBA00022553"/>
    </source>
</evidence>
<sequence length="222" mass="24072">MSISVLLVDTDALLRTCCATLLAAQPDIEVVGEAGDGARAVELAERLRPDVVLMNPQLPVMSGIEATRRISARPQLSGVRVLAMAAPTADSQVFDALAAHACGFLFQDTEPDELLRAIRVVSQGQAHLSPRIVQRVIDECVLRERAPGIPLDGLTPREREMLVLIGTGLSNQEIAEKLFLSCTTAKTRACRIMAKLGARNRVELVSIAYQWGLVRRRSVPLG</sequence>
<evidence type="ECO:0000256" key="4">
    <source>
        <dbReference type="ARBA" id="ARBA00023163"/>
    </source>
</evidence>
<keyword evidence="2" id="KW-0805">Transcription regulation</keyword>
<dbReference type="PROSITE" id="PS50043">
    <property type="entry name" value="HTH_LUXR_2"/>
    <property type="match status" value="1"/>
</dbReference>
<dbReference type="InterPro" id="IPR011006">
    <property type="entry name" value="CheY-like_superfamily"/>
</dbReference>
<evidence type="ECO:0000256" key="5">
    <source>
        <dbReference type="PROSITE-ProRule" id="PRU00169"/>
    </source>
</evidence>
<dbReference type="CDD" id="cd17535">
    <property type="entry name" value="REC_NarL-like"/>
    <property type="match status" value="1"/>
</dbReference>
<accession>A0ABV3BDK0</accession>
<organism evidence="8 9">
    <name type="scientific">Streptomyces atriruber</name>
    <dbReference type="NCBI Taxonomy" id="545121"/>
    <lineage>
        <taxon>Bacteria</taxon>
        <taxon>Bacillati</taxon>
        <taxon>Actinomycetota</taxon>
        <taxon>Actinomycetes</taxon>
        <taxon>Kitasatosporales</taxon>
        <taxon>Streptomycetaceae</taxon>
        <taxon>Streptomyces</taxon>
    </lineage>
</organism>
<evidence type="ECO:0000313" key="8">
    <source>
        <dbReference type="EMBL" id="MEU6819061.1"/>
    </source>
</evidence>
<evidence type="ECO:0000259" key="7">
    <source>
        <dbReference type="PROSITE" id="PS50110"/>
    </source>
</evidence>
<dbReference type="PROSITE" id="PS50110">
    <property type="entry name" value="RESPONSE_REGULATORY"/>
    <property type="match status" value="1"/>
</dbReference>
<comment type="caution">
    <text evidence="8">The sequence shown here is derived from an EMBL/GenBank/DDBJ whole genome shotgun (WGS) entry which is preliminary data.</text>
</comment>
<dbReference type="SUPFAM" id="SSF52172">
    <property type="entry name" value="CheY-like"/>
    <property type="match status" value="1"/>
</dbReference>
<keyword evidence="9" id="KW-1185">Reference proteome</keyword>
<feature type="domain" description="HTH luxR-type" evidence="6">
    <location>
        <begin position="147"/>
        <end position="212"/>
    </location>
</feature>